<organism evidence="4 5">
    <name type="scientific">Vespula maculifrons</name>
    <name type="common">Eastern yellow jacket</name>
    <name type="synonym">Wasp</name>
    <dbReference type="NCBI Taxonomy" id="7453"/>
    <lineage>
        <taxon>Eukaryota</taxon>
        <taxon>Metazoa</taxon>
        <taxon>Ecdysozoa</taxon>
        <taxon>Arthropoda</taxon>
        <taxon>Hexapoda</taxon>
        <taxon>Insecta</taxon>
        <taxon>Pterygota</taxon>
        <taxon>Neoptera</taxon>
        <taxon>Endopterygota</taxon>
        <taxon>Hymenoptera</taxon>
        <taxon>Apocrita</taxon>
        <taxon>Aculeata</taxon>
        <taxon>Vespoidea</taxon>
        <taxon>Vespidae</taxon>
        <taxon>Vespinae</taxon>
        <taxon>Vespula</taxon>
    </lineage>
</organism>
<comment type="caution">
    <text evidence="4">The sequence shown here is derived from an EMBL/GenBank/DDBJ whole genome shotgun (WGS) entry which is preliminary data.</text>
</comment>
<name>A0ABD2CXL7_VESMC</name>
<proteinExistence type="predicted"/>
<sequence length="227" mass="24686">MTPEGYTRVYVGGLNESIKKEDLQMEFEKYGKLNKVWVAFNPPGFAFIEFLNMNEAELACNSMNGTEIMGVKLKVEISRGRGRGGGRGGIGFRGVRGTTGRDFGSRGGASMGYRGGSTYGDYGGSYYAGRGGGSRGRGRYGEDYMSNRTGGYVTRDGYMQDAYGATSGDTGMEYYTGKDTGTSRYRSRSPAGRGRFIANVAISKLQIYNVTSAYLPGTVDFRFFNTP</sequence>
<protein>
    <submittedName>
        <fullName evidence="4">RNA-binding protein Rsf1 isoform X3</fullName>
    </submittedName>
</protein>
<keyword evidence="5" id="KW-1185">Reference proteome</keyword>
<dbReference type="Proteomes" id="UP001607303">
    <property type="component" value="Unassembled WGS sequence"/>
</dbReference>
<gene>
    <name evidence="4" type="ORF">V1477_001960</name>
</gene>
<dbReference type="SUPFAM" id="SSF54928">
    <property type="entry name" value="RNA-binding domain, RBD"/>
    <property type="match status" value="1"/>
</dbReference>
<dbReference type="Gene3D" id="3.30.70.330">
    <property type="match status" value="1"/>
</dbReference>
<reference evidence="4 5" key="1">
    <citation type="journal article" date="2024" name="Ann. Entomol. Soc. Am.">
        <title>Genomic analyses of the southern and eastern yellowjacket wasps (Hymenoptera: Vespidae) reveal evolutionary signatures of social life.</title>
        <authorList>
            <person name="Catto M.A."/>
            <person name="Caine P.B."/>
            <person name="Orr S.E."/>
            <person name="Hunt B.G."/>
            <person name="Goodisman M.A.D."/>
        </authorList>
    </citation>
    <scope>NUCLEOTIDE SEQUENCE [LARGE SCALE GENOMIC DNA]</scope>
    <source>
        <strain evidence="4">232</strain>
        <tissue evidence="4">Head and thorax</tissue>
    </source>
</reference>
<keyword evidence="1 2" id="KW-0694">RNA-binding</keyword>
<evidence type="ECO:0000259" key="3">
    <source>
        <dbReference type="PROSITE" id="PS50102"/>
    </source>
</evidence>
<dbReference type="AlphaFoldDB" id="A0ABD2CXL7"/>
<feature type="domain" description="RRM" evidence="3">
    <location>
        <begin position="7"/>
        <end position="80"/>
    </location>
</feature>
<dbReference type="PROSITE" id="PS50102">
    <property type="entry name" value="RRM"/>
    <property type="match status" value="1"/>
</dbReference>
<dbReference type="GO" id="GO:0003723">
    <property type="term" value="F:RNA binding"/>
    <property type="evidence" value="ECO:0007669"/>
    <property type="project" value="UniProtKB-UniRule"/>
</dbReference>
<evidence type="ECO:0000313" key="5">
    <source>
        <dbReference type="Proteomes" id="UP001607303"/>
    </source>
</evidence>
<dbReference type="InterPro" id="IPR000504">
    <property type="entry name" value="RRM_dom"/>
</dbReference>
<dbReference type="Pfam" id="PF00076">
    <property type="entry name" value="RRM_1"/>
    <property type="match status" value="1"/>
</dbReference>
<dbReference type="FunFam" id="3.30.70.330:FF:000540">
    <property type="entry name" value="RNA-binding protein Rsf1"/>
    <property type="match status" value="1"/>
</dbReference>
<dbReference type="InterPro" id="IPR012677">
    <property type="entry name" value="Nucleotide-bd_a/b_plait_sf"/>
</dbReference>
<evidence type="ECO:0000256" key="1">
    <source>
        <dbReference type="ARBA" id="ARBA00022884"/>
    </source>
</evidence>
<dbReference type="PANTHER" id="PTHR48038">
    <property type="entry name" value="RIBONUCLEOPROTEIN RB97D"/>
    <property type="match status" value="1"/>
</dbReference>
<accession>A0ABD2CXL7</accession>
<evidence type="ECO:0000256" key="2">
    <source>
        <dbReference type="PROSITE-ProRule" id="PRU00176"/>
    </source>
</evidence>
<dbReference type="EMBL" id="JAYRBN010000026">
    <property type="protein sequence ID" value="KAL2749889.1"/>
    <property type="molecule type" value="Genomic_DNA"/>
</dbReference>
<dbReference type="InterPro" id="IPR035979">
    <property type="entry name" value="RBD_domain_sf"/>
</dbReference>
<dbReference type="SMART" id="SM00360">
    <property type="entry name" value="RRM"/>
    <property type="match status" value="1"/>
</dbReference>
<dbReference type="PANTHER" id="PTHR48038:SF1">
    <property type="entry name" value="RIBONUCLEOPROTEIN RB97D"/>
    <property type="match status" value="1"/>
</dbReference>
<evidence type="ECO:0000313" key="4">
    <source>
        <dbReference type="EMBL" id="KAL2749889.1"/>
    </source>
</evidence>